<comment type="similarity">
    <text evidence="1">Belongs to the short-chain dehydrogenases/reductases (SDR) family.</text>
</comment>
<evidence type="ECO:0000313" key="4">
    <source>
        <dbReference type="Proteomes" id="UP000236723"/>
    </source>
</evidence>
<proteinExistence type="inferred from homology"/>
<dbReference type="EMBL" id="FNVO01000012">
    <property type="protein sequence ID" value="SEG78669.1"/>
    <property type="molecule type" value="Genomic_DNA"/>
</dbReference>
<dbReference type="OrthoDB" id="7064009at2"/>
<dbReference type="PROSITE" id="PS00061">
    <property type="entry name" value="ADH_SHORT"/>
    <property type="match status" value="1"/>
</dbReference>
<dbReference type="FunFam" id="3.40.50.720:FF:000084">
    <property type="entry name" value="Short-chain dehydrogenase reductase"/>
    <property type="match status" value="1"/>
</dbReference>
<dbReference type="Gene3D" id="3.40.50.720">
    <property type="entry name" value="NAD(P)-binding Rossmann-like Domain"/>
    <property type="match status" value="1"/>
</dbReference>
<dbReference type="PRINTS" id="PR00081">
    <property type="entry name" value="GDHRDH"/>
</dbReference>
<protein>
    <submittedName>
        <fullName evidence="3">3-oxoacyl-[acyl-carrier protein] reductase</fullName>
    </submittedName>
</protein>
<dbReference type="SUPFAM" id="SSF51735">
    <property type="entry name" value="NAD(P)-binding Rossmann-fold domains"/>
    <property type="match status" value="1"/>
</dbReference>
<accession>A0A1H6CZR0</accession>
<dbReference type="RefSeq" id="WP_103940657.1">
    <property type="nucleotide sequence ID" value="NZ_FNVO01000012.1"/>
</dbReference>
<dbReference type="PANTHER" id="PTHR24321">
    <property type="entry name" value="DEHYDROGENASES, SHORT CHAIN"/>
    <property type="match status" value="1"/>
</dbReference>
<evidence type="ECO:0000313" key="3">
    <source>
        <dbReference type="EMBL" id="SEG78669.1"/>
    </source>
</evidence>
<dbReference type="GO" id="GO:0016491">
    <property type="term" value="F:oxidoreductase activity"/>
    <property type="evidence" value="ECO:0007669"/>
    <property type="project" value="UniProtKB-KW"/>
</dbReference>
<dbReference type="InterPro" id="IPR036291">
    <property type="entry name" value="NAD(P)-bd_dom_sf"/>
</dbReference>
<dbReference type="Proteomes" id="UP000236723">
    <property type="component" value="Unassembled WGS sequence"/>
</dbReference>
<dbReference type="CDD" id="cd05233">
    <property type="entry name" value="SDR_c"/>
    <property type="match status" value="1"/>
</dbReference>
<dbReference type="PANTHER" id="PTHR24321:SF8">
    <property type="entry name" value="ESTRADIOL 17-BETA-DEHYDROGENASE 8-RELATED"/>
    <property type="match status" value="1"/>
</dbReference>
<evidence type="ECO:0000256" key="1">
    <source>
        <dbReference type="ARBA" id="ARBA00006484"/>
    </source>
</evidence>
<keyword evidence="2" id="KW-0560">Oxidoreductase</keyword>
<dbReference type="AlphaFoldDB" id="A0A1H6CZR0"/>
<dbReference type="InterPro" id="IPR002347">
    <property type="entry name" value="SDR_fam"/>
</dbReference>
<name>A0A1H6CZR0_9ACTN</name>
<organism evidence="3 4">
    <name type="scientific">Thermomonospora echinospora</name>
    <dbReference type="NCBI Taxonomy" id="1992"/>
    <lineage>
        <taxon>Bacteria</taxon>
        <taxon>Bacillati</taxon>
        <taxon>Actinomycetota</taxon>
        <taxon>Actinomycetes</taxon>
        <taxon>Streptosporangiales</taxon>
        <taxon>Thermomonosporaceae</taxon>
        <taxon>Thermomonospora</taxon>
    </lineage>
</organism>
<keyword evidence="4" id="KW-1185">Reference proteome</keyword>
<reference evidence="4" key="1">
    <citation type="submission" date="2016-10" db="EMBL/GenBank/DDBJ databases">
        <authorList>
            <person name="Varghese N."/>
            <person name="Submissions S."/>
        </authorList>
    </citation>
    <scope>NUCLEOTIDE SEQUENCE [LARGE SCALE GENOMIC DNA]</scope>
    <source>
        <strain evidence="4">DSM 43163</strain>
    </source>
</reference>
<evidence type="ECO:0000256" key="2">
    <source>
        <dbReference type="ARBA" id="ARBA00023002"/>
    </source>
</evidence>
<dbReference type="InterPro" id="IPR020904">
    <property type="entry name" value="Sc_DH/Rdtase_CS"/>
</dbReference>
<sequence>MRIAQDRRALVTGGGAGFGRRIARRLHEAGAMVAVLDIDGERVKETVADLGARSLGIAADVRSAAEMRAAVARTVGDFGGLDTLVVSAGVFHVGTLEETDEDDWDRTLDVNLKGAFMTVKAAAAALRESGRGRIVTIGSDCGRRGFPGQAPYVASKFGLIGLTESVAAELAPAGVTANCVCPVGCPTTEMGRQVLDWKTGRTGLSVERIMEATAATNPLGRNATEDDVADAALFFLSDQAGFLTGVTLDVDGGARLGAIPGTL</sequence>
<dbReference type="PRINTS" id="PR00080">
    <property type="entry name" value="SDRFAMILY"/>
</dbReference>
<gene>
    <name evidence="3" type="ORF">SAMN04489712_112109</name>
</gene>
<dbReference type="Pfam" id="PF13561">
    <property type="entry name" value="adh_short_C2"/>
    <property type="match status" value="1"/>
</dbReference>